<dbReference type="AlphaFoldDB" id="A0A2S1KQK9"/>
<sequence>MTVVSTALVVAVSMKNLRLNLRRRMSGISLLIGLKQLVVKLD</sequence>
<dbReference type="Proteomes" id="UP000244870">
    <property type="component" value="Chromosome"/>
</dbReference>
<protein>
    <submittedName>
        <fullName evidence="1">Uncharacterized protein</fullName>
    </submittedName>
</protein>
<reference evidence="1 2" key="1">
    <citation type="submission" date="2017-04" db="EMBL/GenBank/DDBJ databases">
        <title>Weissella cibaria strain m2 complete genome.</title>
        <authorList>
            <person name="Pan Q."/>
            <person name="Tan M."/>
            <person name="Yao F."/>
            <person name="Su S."/>
        </authorList>
    </citation>
    <scope>NUCLEOTIDE SEQUENCE [LARGE SCALE GENOMIC DNA]</scope>
    <source>
        <strain evidence="1 2">M2</strain>
    </source>
</reference>
<evidence type="ECO:0000313" key="1">
    <source>
        <dbReference type="EMBL" id="AWF95203.1"/>
    </source>
</evidence>
<organism evidence="1 2">
    <name type="scientific">Weissella cibaria</name>
    <dbReference type="NCBI Taxonomy" id="137591"/>
    <lineage>
        <taxon>Bacteria</taxon>
        <taxon>Bacillati</taxon>
        <taxon>Bacillota</taxon>
        <taxon>Bacilli</taxon>
        <taxon>Lactobacillales</taxon>
        <taxon>Lactobacillaceae</taxon>
        <taxon>Weissella</taxon>
    </lineage>
</organism>
<name>A0A2S1KQK9_9LACO</name>
<dbReference type="EMBL" id="CP020928">
    <property type="protein sequence ID" value="AWF95203.1"/>
    <property type="molecule type" value="Genomic_DNA"/>
</dbReference>
<proteinExistence type="predicted"/>
<accession>A0A2S1KQK9</accession>
<evidence type="ECO:0000313" key="2">
    <source>
        <dbReference type="Proteomes" id="UP000244870"/>
    </source>
</evidence>
<gene>
    <name evidence="1" type="ORF">B6254_0796</name>
</gene>